<sequence length="154" mass="17126">MAAGETPVTLIGTVCSELEVRRVGERGHEMVSFWLRSNERRYDKARERWVDGRHFRVRVRCWRRLAAGVRVSVRKGDPVIVNGRLYMSGREQGREARAVPEVEALAVGPNLLRCVAPAQRAGVDEPGRGGDARKASNPSERNMLVEAAEPVPIA</sequence>
<dbReference type="GO" id="GO:0003677">
    <property type="term" value="F:DNA binding"/>
    <property type="evidence" value="ECO:0007669"/>
    <property type="project" value="UniProtKB-KW"/>
</dbReference>
<dbReference type="RefSeq" id="WP_168519831.1">
    <property type="nucleotide sequence ID" value="NZ_JAAXLS010000027.1"/>
</dbReference>
<evidence type="ECO:0000313" key="4">
    <source>
        <dbReference type="EMBL" id="NKQ56802.1"/>
    </source>
</evidence>
<dbReference type="EMBL" id="JAAXLS010000027">
    <property type="protein sequence ID" value="NKQ56802.1"/>
    <property type="molecule type" value="Genomic_DNA"/>
</dbReference>
<reference evidence="4 5" key="1">
    <citation type="submission" date="2020-04" db="EMBL/GenBank/DDBJ databases">
        <title>Novel species.</title>
        <authorList>
            <person name="Teo W.F.A."/>
            <person name="Lipun K."/>
            <person name="Srisuk N."/>
            <person name="Duangmal K."/>
        </authorList>
    </citation>
    <scope>NUCLEOTIDE SEQUENCE [LARGE SCALE GENOMIC DNA]</scope>
    <source>
        <strain evidence="4 5">K13G38</strain>
    </source>
</reference>
<evidence type="ECO:0000313" key="5">
    <source>
        <dbReference type="Proteomes" id="UP000715441"/>
    </source>
</evidence>
<accession>A0ABX1JAJ0</accession>
<comment type="caution">
    <text evidence="4">The sequence shown here is derived from an EMBL/GenBank/DDBJ whole genome shotgun (WGS) entry which is preliminary data.</text>
</comment>
<name>A0ABX1JAJ0_9PSEU</name>
<gene>
    <name evidence="4" type="ORF">HFP15_28415</name>
</gene>
<proteinExistence type="predicted"/>
<keyword evidence="1 2" id="KW-0238">DNA-binding</keyword>
<evidence type="ECO:0000256" key="1">
    <source>
        <dbReference type="ARBA" id="ARBA00023125"/>
    </source>
</evidence>
<dbReference type="PROSITE" id="PS50935">
    <property type="entry name" value="SSB"/>
    <property type="match status" value="1"/>
</dbReference>
<feature type="compositionally biased region" description="Basic and acidic residues" evidence="3">
    <location>
        <begin position="122"/>
        <end position="134"/>
    </location>
</feature>
<dbReference type="InterPro" id="IPR012340">
    <property type="entry name" value="NA-bd_OB-fold"/>
</dbReference>
<dbReference type="Pfam" id="PF00436">
    <property type="entry name" value="SSB"/>
    <property type="match status" value="1"/>
</dbReference>
<dbReference type="InterPro" id="IPR000424">
    <property type="entry name" value="Primosome_PriB/ssb"/>
</dbReference>
<feature type="region of interest" description="Disordered" evidence="3">
    <location>
        <begin position="120"/>
        <end position="154"/>
    </location>
</feature>
<dbReference type="Proteomes" id="UP000715441">
    <property type="component" value="Unassembled WGS sequence"/>
</dbReference>
<dbReference type="CDD" id="cd04496">
    <property type="entry name" value="SSB_OBF"/>
    <property type="match status" value="1"/>
</dbReference>
<evidence type="ECO:0000256" key="2">
    <source>
        <dbReference type="PROSITE-ProRule" id="PRU00252"/>
    </source>
</evidence>
<protein>
    <submittedName>
        <fullName evidence="4">Single-stranded DNA-binding protein</fullName>
    </submittedName>
</protein>
<organism evidence="4 5">
    <name type="scientific">Amycolatopsis acididurans</name>
    <dbReference type="NCBI Taxonomy" id="2724524"/>
    <lineage>
        <taxon>Bacteria</taxon>
        <taxon>Bacillati</taxon>
        <taxon>Actinomycetota</taxon>
        <taxon>Actinomycetes</taxon>
        <taxon>Pseudonocardiales</taxon>
        <taxon>Pseudonocardiaceae</taxon>
        <taxon>Amycolatopsis</taxon>
    </lineage>
</organism>
<dbReference type="SUPFAM" id="SSF50249">
    <property type="entry name" value="Nucleic acid-binding proteins"/>
    <property type="match status" value="1"/>
</dbReference>
<evidence type="ECO:0000256" key="3">
    <source>
        <dbReference type="SAM" id="MobiDB-lite"/>
    </source>
</evidence>
<keyword evidence="5" id="KW-1185">Reference proteome</keyword>
<dbReference type="Gene3D" id="2.40.50.140">
    <property type="entry name" value="Nucleic acid-binding proteins"/>
    <property type="match status" value="1"/>
</dbReference>